<name>A0A8J3BXE3_9ACTN</name>
<dbReference type="AlphaFoldDB" id="A0A8J3BXE3"/>
<gene>
    <name evidence="7" type="ORF">GCM10012284_22060</name>
</gene>
<dbReference type="EC" id="4.4.1.13" evidence="2"/>
<protein>
    <recommendedName>
        <fullName evidence="2">cysteine-S-conjugate beta-lyase</fullName>
        <ecNumber evidence="2">4.4.1.13</ecNumber>
    </recommendedName>
</protein>
<dbReference type="PANTHER" id="PTHR43525:SF2">
    <property type="entry name" value="CYSTATHIONINE BETA-LYASE-RELATED"/>
    <property type="match status" value="1"/>
</dbReference>
<dbReference type="InterPro" id="IPR015421">
    <property type="entry name" value="PyrdxlP-dep_Trfase_major"/>
</dbReference>
<evidence type="ECO:0000256" key="3">
    <source>
        <dbReference type="ARBA" id="ARBA00022898"/>
    </source>
</evidence>
<evidence type="ECO:0000256" key="5">
    <source>
        <dbReference type="ARBA" id="ARBA00037974"/>
    </source>
</evidence>
<dbReference type="InterPro" id="IPR015422">
    <property type="entry name" value="PyrdxlP-dep_Trfase_small"/>
</dbReference>
<evidence type="ECO:0000256" key="1">
    <source>
        <dbReference type="ARBA" id="ARBA00001933"/>
    </source>
</evidence>
<dbReference type="Pfam" id="PF00155">
    <property type="entry name" value="Aminotran_1_2"/>
    <property type="match status" value="1"/>
</dbReference>
<sequence length="372" mass="40224">MIIDSLDHLRRRRSAKWRRYPDDVLPLFVAEMDVPLAPAIADVLRAAVESSDTGYAIPGADLGEAVAGFAARRWGWQVDPAKVTAVADVGVGAVELLRALTSPGDSVVISPPVYPPFFHWVQEAGAQLREVPLADGRRLDLAALETAFASHPAAYLLCNPHNPVGRVHTRDELTALITLASRYGVTVISDEIHAPLVLPGATFTPFLSLPGAADVGVSLISASKAFNLAGLKCAAVVDGTRSVASAFPPDARWRTGHFGVLATVAAFTHGDAWLDGLLGFLDERRTQLGTLLHDRLPWITWTPPEGTFLAWLDCRARPDEEQPARRFLDRGRVALEPGLRFGASGAGYVRLNFGTSAEILDEATQRMVRAYR</sequence>
<comment type="cofactor">
    <cofactor evidence="1">
        <name>pyridoxal 5'-phosphate</name>
        <dbReference type="ChEBI" id="CHEBI:597326"/>
    </cofactor>
</comment>
<dbReference type="InterPro" id="IPR051798">
    <property type="entry name" value="Class-II_PLP-Dep_Aminotrans"/>
</dbReference>
<dbReference type="RefSeq" id="WP_189079038.1">
    <property type="nucleotide sequence ID" value="NZ_BMMX01000006.1"/>
</dbReference>
<comment type="caution">
    <text evidence="7">The sequence shown here is derived from an EMBL/GenBank/DDBJ whole genome shotgun (WGS) entry which is preliminary data.</text>
</comment>
<dbReference type="Gene3D" id="3.90.1150.10">
    <property type="entry name" value="Aspartate Aminotransferase, domain 1"/>
    <property type="match status" value="1"/>
</dbReference>
<reference evidence="7" key="2">
    <citation type="submission" date="2020-09" db="EMBL/GenBank/DDBJ databases">
        <authorList>
            <person name="Sun Q."/>
            <person name="Zhou Y."/>
        </authorList>
    </citation>
    <scope>NUCLEOTIDE SEQUENCE</scope>
    <source>
        <strain evidence="7">CGMCC 4.7299</strain>
    </source>
</reference>
<dbReference type="Gene3D" id="3.40.640.10">
    <property type="entry name" value="Type I PLP-dependent aspartate aminotransferase-like (Major domain)"/>
    <property type="match status" value="1"/>
</dbReference>
<dbReference type="SUPFAM" id="SSF53383">
    <property type="entry name" value="PLP-dependent transferases"/>
    <property type="match status" value="1"/>
</dbReference>
<evidence type="ECO:0000256" key="2">
    <source>
        <dbReference type="ARBA" id="ARBA00012224"/>
    </source>
</evidence>
<keyword evidence="3" id="KW-0663">Pyridoxal phosphate</keyword>
<comment type="similarity">
    <text evidence="5">Belongs to the class-II pyridoxal-phosphate-dependent aminotransferase family. MalY/PatB cystathionine beta-lyase subfamily.</text>
</comment>
<dbReference type="EMBL" id="BMMX01000006">
    <property type="protein sequence ID" value="GGK87591.1"/>
    <property type="molecule type" value="Genomic_DNA"/>
</dbReference>
<evidence type="ECO:0000259" key="6">
    <source>
        <dbReference type="Pfam" id="PF00155"/>
    </source>
</evidence>
<dbReference type="Proteomes" id="UP000656042">
    <property type="component" value="Unassembled WGS sequence"/>
</dbReference>
<keyword evidence="8" id="KW-1185">Reference proteome</keyword>
<dbReference type="GO" id="GO:0047804">
    <property type="term" value="F:cysteine-S-conjugate beta-lyase activity"/>
    <property type="evidence" value="ECO:0007669"/>
    <property type="project" value="UniProtKB-EC"/>
</dbReference>
<dbReference type="GO" id="GO:0030170">
    <property type="term" value="F:pyridoxal phosphate binding"/>
    <property type="evidence" value="ECO:0007669"/>
    <property type="project" value="InterPro"/>
</dbReference>
<dbReference type="PANTHER" id="PTHR43525">
    <property type="entry name" value="PROTEIN MALY"/>
    <property type="match status" value="1"/>
</dbReference>
<evidence type="ECO:0000256" key="4">
    <source>
        <dbReference type="ARBA" id="ARBA00023239"/>
    </source>
</evidence>
<reference evidence="7" key="1">
    <citation type="journal article" date="2014" name="Int. J. Syst. Evol. Microbiol.">
        <title>Complete genome sequence of Corynebacterium casei LMG S-19264T (=DSM 44701T), isolated from a smear-ripened cheese.</title>
        <authorList>
            <consortium name="US DOE Joint Genome Institute (JGI-PGF)"/>
            <person name="Walter F."/>
            <person name="Albersmeier A."/>
            <person name="Kalinowski J."/>
            <person name="Ruckert C."/>
        </authorList>
    </citation>
    <scope>NUCLEOTIDE SEQUENCE</scope>
    <source>
        <strain evidence="7">CGMCC 4.7299</strain>
    </source>
</reference>
<keyword evidence="4" id="KW-0456">Lyase</keyword>
<evidence type="ECO:0000313" key="7">
    <source>
        <dbReference type="EMBL" id="GGK87591.1"/>
    </source>
</evidence>
<organism evidence="7 8">
    <name type="scientific">Mangrovihabitans endophyticus</name>
    <dbReference type="NCBI Taxonomy" id="1751298"/>
    <lineage>
        <taxon>Bacteria</taxon>
        <taxon>Bacillati</taxon>
        <taxon>Actinomycetota</taxon>
        <taxon>Actinomycetes</taxon>
        <taxon>Micromonosporales</taxon>
        <taxon>Micromonosporaceae</taxon>
        <taxon>Mangrovihabitans</taxon>
    </lineage>
</organism>
<accession>A0A8J3BXE3</accession>
<feature type="domain" description="Aminotransferase class I/classII large" evidence="6">
    <location>
        <begin position="60"/>
        <end position="366"/>
    </location>
</feature>
<dbReference type="InterPro" id="IPR004839">
    <property type="entry name" value="Aminotransferase_I/II_large"/>
</dbReference>
<proteinExistence type="inferred from homology"/>
<dbReference type="InterPro" id="IPR015424">
    <property type="entry name" value="PyrdxlP-dep_Trfase"/>
</dbReference>
<dbReference type="CDD" id="cd00609">
    <property type="entry name" value="AAT_like"/>
    <property type="match status" value="1"/>
</dbReference>
<evidence type="ECO:0000313" key="8">
    <source>
        <dbReference type="Proteomes" id="UP000656042"/>
    </source>
</evidence>